<dbReference type="AlphaFoldDB" id="A0A975WRI6"/>
<evidence type="ECO:0000313" key="3">
    <source>
        <dbReference type="Proteomes" id="UP000256780"/>
    </source>
</evidence>
<dbReference type="Pfam" id="PF13835">
    <property type="entry name" value="DUF4194"/>
    <property type="match status" value="1"/>
</dbReference>
<accession>A0A975WRI6</accession>
<feature type="compositionally biased region" description="Basic and acidic residues" evidence="1">
    <location>
        <begin position="265"/>
        <end position="275"/>
    </location>
</feature>
<feature type="region of interest" description="Disordered" evidence="1">
    <location>
        <begin position="252"/>
        <end position="287"/>
    </location>
</feature>
<dbReference type="RefSeq" id="WP_198048082.1">
    <property type="nucleotide sequence ID" value="NZ_LT976853.1"/>
</dbReference>
<evidence type="ECO:0000313" key="2">
    <source>
        <dbReference type="EMBL" id="SOY41324.1"/>
    </source>
</evidence>
<feature type="compositionally biased region" description="Acidic residues" evidence="1">
    <location>
        <begin position="30"/>
        <end position="41"/>
    </location>
</feature>
<protein>
    <recommendedName>
        <fullName evidence="4">DUF4194 domain-containing protein</fullName>
    </recommendedName>
</protein>
<reference evidence="2 3" key="1">
    <citation type="submission" date="2018-01" db="EMBL/GenBank/DDBJ databases">
        <authorList>
            <person name="Clerissi C."/>
        </authorList>
    </citation>
    <scope>NUCLEOTIDE SEQUENCE [LARGE SCALE GENOMIC DNA]</scope>
    <source>
        <strain evidence="2">Cupriavidus sp. LMG 19464</strain>
    </source>
</reference>
<feature type="compositionally biased region" description="Acidic residues" evidence="1">
    <location>
        <begin position="276"/>
        <end position="287"/>
    </location>
</feature>
<dbReference type="EMBL" id="OFSQ01000001">
    <property type="protein sequence ID" value="SOY41324.1"/>
    <property type="molecule type" value="Genomic_DNA"/>
</dbReference>
<evidence type="ECO:0000256" key="1">
    <source>
        <dbReference type="SAM" id="MobiDB-lite"/>
    </source>
</evidence>
<evidence type="ECO:0008006" key="4">
    <source>
        <dbReference type="Google" id="ProtNLM"/>
    </source>
</evidence>
<proteinExistence type="predicted"/>
<feature type="region of interest" description="Disordered" evidence="1">
    <location>
        <begin position="1"/>
        <end position="54"/>
    </location>
</feature>
<dbReference type="InterPro" id="IPR025449">
    <property type="entry name" value="JetB"/>
</dbReference>
<gene>
    <name evidence="2" type="ORF">CBM2587_A10283</name>
</gene>
<dbReference type="Proteomes" id="UP000256780">
    <property type="component" value="Chromosome CBM2587_a"/>
</dbReference>
<name>A0A975WRI6_9BURK</name>
<sequence>MTSISQRRTRQAVFRKVGGGTPAVDRVAESLDEVPQDEDQDLSGNEGHAFHHPEHGGEEMALFEGDTSTLPYDARRAFALLLRGPSIDDRHSKLWPVLIDHESRLRQLLHAAFLELVIDRDQKVAFTRPVHAPELDVPQLLREVRLTFLDTALVLFLRMRLTLAEAAGERATLSRSEITDHLKAYEASDNVDASRFGRQIEAAIEKAKKYNFLRLIRNSGDRFEVSPALKLVFSHEQVSALLQTYRQIQSTTDSLPGGRALTGELDGHVSERSEADIDDEADGGEPV</sequence>
<comment type="caution">
    <text evidence="2">The sequence shown here is derived from an EMBL/GenBank/DDBJ whole genome shotgun (WGS) entry which is preliminary data.</text>
</comment>
<organism evidence="2 3">
    <name type="scientific">Cupriavidus taiwanensis</name>
    <dbReference type="NCBI Taxonomy" id="164546"/>
    <lineage>
        <taxon>Bacteria</taxon>
        <taxon>Pseudomonadati</taxon>
        <taxon>Pseudomonadota</taxon>
        <taxon>Betaproteobacteria</taxon>
        <taxon>Burkholderiales</taxon>
        <taxon>Burkholderiaceae</taxon>
        <taxon>Cupriavidus</taxon>
    </lineage>
</organism>